<protein>
    <submittedName>
        <fullName evidence="1">Uncharacterized protein</fullName>
    </submittedName>
</protein>
<evidence type="ECO:0000313" key="2">
    <source>
        <dbReference type="Proteomes" id="UP000004995"/>
    </source>
</evidence>
<proteinExistence type="predicted"/>
<dbReference type="InParanoid" id="K3XN87"/>
<dbReference type="Proteomes" id="UP000004995">
    <property type="component" value="Unassembled WGS sequence"/>
</dbReference>
<dbReference type="Gramene" id="KQL05114">
    <property type="protein sequence ID" value="KQL05114"/>
    <property type="gene ID" value="SETIT_003360mg"/>
</dbReference>
<sequence length="122" mass="13671">MPVSGYRKSSYRATTRKRGAKCSIRSWLSGLCSLLPTSIQQSQFPDNGGTSQNAIFEISWCRGLTLLNGFLYTKASDHPTFLLLSTHAYVLYEVHGPSTEGAEARKLQGARRVNRELYNLNR</sequence>
<evidence type="ECO:0000313" key="1">
    <source>
        <dbReference type="EnsemblPlants" id="KQL05114"/>
    </source>
</evidence>
<accession>K3XN87</accession>
<dbReference type="EMBL" id="AGNK02002986">
    <property type="status" value="NOT_ANNOTATED_CDS"/>
    <property type="molecule type" value="Genomic_DNA"/>
</dbReference>
<keyword evidence="2" id="KW-1185">Reference proteome</keyword>
<name>K3XN87_SETIT</name>
<dbReference type="AlphaFoldDB" id="K3XN87"/>
<reference evidence="1" key="2">
    <citation type="submission" date="2018-08" db="UniProtKB">
        <authorList>
            <consortium name="EnsemblPlants"/>
        </authorList>
    </citation>
    <scope>IDENTIFICATION</scope>
    <source>
        <strain evidence="1">Yugu1</strain>
    </source>
</reference>
<reference evidence="2" key="1">
    <citation type="journal article" date="2012" name="Nat. Biotechnol.">
        <title>Reference genome sequence of the model plant Setaria.</title>
        <authorList>
            <person name="Bennetzen J.L."/>
            <person name="Schmutz J."/>
            <person name="Wang H."/>
            <person name="Percifield R."/>
            <person name="Hawkins J."/>
            <person name="Pontaroli A.C."/>
            <person name="Estep M."/>
            <person name="Feng L."/>
            <person name="Vaughn J.N."/>
            <person name="Grimwood J."/>
            <person name="Jenkins J."/>
            <person name="Barry K."/>
            <person name="Lindquist E."/>
            <person name="Hellsten U."/>
            <person name="Deshpande S."/>
            <person name="Wang X."/>
            <person name="Wu X."/>
            <person name="Mitros T."/>
            <person name="Triplett J."/>
            <person name="Yang X."/>
            <person name="Ye C.Y."/>
            <person name="Mauro-Herrera M."/>
            <person name="Wang L."/>
            <person name="Li P."/>
            <person name="Sharma M."/>
            <person name="Sharma R."/>
            <person name="Ronald P.C."/>
            <person name="Panaud O."/>
            <person name="Kellogg E.A."/>
            <person name="Brutnell T.P."/>
            <person name="Doust A.N."/>
            <person name="Tuskan G.A."/>
            <person name="Rokhsar D."/>
            <person name="Devos K.M."/>
        </authorList>
    </citation>
    <scope>NUCLEOTIDE SEQUENCE [LARGE SCALE GENOMIC DNA]</scope>
    <source>
        <strain evidence="2">cv. Yugu1</strain>
    </source>
</reference>
<dbReference type="HOGENOM" id="CLU_2030749_0_0_1"/>
<dbReference type="EnsemblPlants" id="KQL05114">
    <property type="protein sequence ID" value="KQL05114"/>
    <property type="gene ID" value="SETIT_003360mg"/>
</dbReference>
<organism evidence="1 2">
    <name type="scientific">Setaria italica</name>
    <name type="common">Foxtail millet</name>
    <name type="synonym">Panicum italicum</name>
    <dbReference type="NCBI Taxonomy" id="4555"/>
    <lineage>
        <taxon>Eukaryota</taxon>
        <taxon>Viridiplantae</taxon>
        <taxon>Streptophyta</taxon>
        <taxon>Embryophyta</taxon>
        <taxon>Tracheophyta</taxon>
        <taxon>Spermatophyta</taxon>
        <taxon>Magnoliopsida</taxon>
        <taxon>Liliopsida</taxon>
        <taxon>Poales</taxon>
        <taxon>Poaceae</taxon>
        <taxon>PACMAD clade</taxon>
        <taxon>Panicoideae</taxon>
        <taxon>Panicodae</taxon>
        <taxon>Paniceae</taxon>
        <taxon>Cenchrinae</taxon>
        <taxon>Setaria</taxon>
    </lineage>
</organism>